<dbReference type="InterPro" id="IPR002220">
    <property type="entry name" value="DapA-like"/>
</dbReference>
<gene>
    <name evidence="5" type="ORF">ACFQ5G_09020</name>
</gene>
<dbReference type="InterPro" id="IPR013785">
    <property type="entry name" value="Aldolase_TIM"/>
</dbReference>
<evidence type="ECO:0000256" key="1">
    <source>
        <dbReference type="ARBA" id="ARBA00007592"/>
    </source>
</evidence>
<evidence type="ECO:0000256" key="3">
    <source>
        <dbReference type="ARBA" id="ARBA00023270"/>
    </source>
</evidence>
<dbReference type="PANTHER" id="PTHR12128">
    <property type="entry name" value="DIHYDRODIPICOLINATE SYNTHASE"/>
    <property type="match status" value="1"/>
</dbReference>
<proteinExistence type="inferred from homology"/>
<evidence type="ECO:0000313" key="6">
    <source>
        <dbReference type="Proteomes" id="UP001597183"/>
    </source>
</evidence>
<dbReference type="Gene3D" id="3.20.20.70">
    <property type="entry name" value="Aldolase class I"/>
    <property type="match status" value="1"/>
</dbReference>
<dbReference type="RefSeq" id="WP_378078479.1">
    <property type="nucleotide sequence ID" value="NZ_AP028461.1"/>
</dbReference>
<evidence type="ECO:0000256" key="4">
    <source>
        <dbReference type="PIRNR" id="PIRNR001365"/>
    </source>
</evidence>
<dbReference type="InterPro" id="IPR020625">
    <property type="entry name" value="Schiff_base-form_aldolases_AS"/>
</dbReference>
<dbReference type="PIRSF" id="PIRSF001365">
    <property type="entry name" value="DHDPS"/>
    <property type="match status" value="1"/>
</dbReference>
<evidence type="ECO:0000256" key="2">
    <source>
        <dbReference type="ARBA" id="ARBA00023239"/>
    </source>
</evidence>
<keyword evidence="3" id="KW-0704">Schiff base</keyword>
<dbReference type="PANTHER" id="PTHR12128:SF66">
    <property type="entry name" value="4-HYDROXY-2-OXOGLUTARATE ALDOLASE, MITOCHONDRIAL"/>
    <property type="match status" value="1"/>
</dbReference>
<protein>
    <submittedName>
        <fullName evidence="5">Dihydrodipicolinate synthase family protein</fullName>
    </submittedName>
</protein>
<comment type="caution">
    <text evidence="5">The sequence shown here is derived from an EMBL/GenBank/DDBJ whole genome shotgun (WGS) entry which is preliminary data.</text>
</comment>
<organism evidence="5 6">
    <name type="scientific">Actinoplanes sichuanensis</name>
    <dbReference type="NCBI Taxonomy" id="512349"/>
    <lineage>
        <taxon>Bacteria</taxon>
        <taxon>Bacillati</taxon>
        <taxon>Actinomycetota</taxon>
        <taxon>Actinomycetes</taxon>
        <taxon>Micromonosporales</taxon>
        <taxon>Micromonosporaceae</taxon>
        <taxon>Actinoplanes</taxon>
    </lineage>
</organism>
<dbReference type="Proteomes" id="UP001597183">
    <property type="component" value="Unassembled WGS sequence"/>
</dbReference>
<sequence>MLERVEAFGMELRGILVPLITPFGLDREVALDVLERLAHEVLDDGAAGLVALGTTGEPGSLTPAEQENVVEVAARVARERDVPLIVGARPDLATRPGVTAALSLVPPFVRPGEAGVVAHFEALAGSVPLVIYHVPYRTGQELSITTIRRLTSISGVIGMKYATGTIEVIGDLPDGFALLGGDDPLISPMLATGAHGGILASAHIATRAFADLAAAWQAGDVARARRLGGPLADLSRSLFAEPNPTVIKGVLEDQGRIPTSAVRLPLLPAARSTVAAALSLCEALTSGVLDGPAR</sequence>
<comment type="similarity">
    <text evidence="1 4">Belongs to the DapA family.</text>
</comment>
<reference evidence="6" key="1">
    <citation type="journal article" date="2019" name="Int. J. Syst. Evol. Microbiol.">
        <title>The Global Catalogue of Microorganisms (GCM) 10K type strain sequencing project: providing services to taxonomists for standard genome sequencing and annotation.</title>
        <authorList>
            <consortium name="The Broad Institute Genomics Platform"/>
            <consortium name="The Broad Institute Genome Sequencing Center for Infectious Disease"/>
            <person name="Wu L."/>
            <person name="Ma J."/>
        </authorList>
    </citation>
    <scope>NUCLEOTIDE SEQUENCE [LARGE SCALE GENOMIC DNA]</scope>
    <source>
        <strain evidence="6">CCM 7526</strain>
    </source>
</reference>
<dbReference type="SMART" id="SM01130">
    <property type="entry name" value="DHDPS"/>
    <property type="match status" value="1"/>
</dbReference>
<accession>A0ABW4A4S8</accession>
<dbReference type="PRINTS" id="PR00146">
    <property type="entry name" value="DHPICSNTHASE"/>
</dbReference>
<dbReference type="EMBL" id="JBHTMK010000012">
    <property type="protein sequence ID" value="MFD1365479.1"/>
    <property type="molecule type" value="Genomic_DNA"/>
</dbReference>
<evidence type="ECO:0000313" key="5">
    <source>
        <dbReference type="EMBL" id="MFD1365479.1"/>
    </source>
</evidence>
<keyword evidence="2 4" id="KW-0456">Lyase</keyword>
<keyword evidence="6" id="KW-1185">Reference proteome</keyword>
<dbReference type="PROSITE" id="PS00666">
    <property type="entry name" value="DHDPS_2"/>
    <property type="match status" value="1"/>
</dbReference>
<dbReference type="Pfam" id="PF00701">
    <property type="entry name" value="DHDPS"/>
    <property type="match status" value="1"/>
</dbReference>
<dbReference type="SUPFAM" id="SSF51569">
    <property type="entry name" value="Aldolase"/>
    <property type="match status" value="1"/>
</dbReference>
<name>A0ABW4A4S8_9ACTN</name>